<organism evidence="1 2">
    <name type="scientific">Tanacetum coccineum</name>
    <dbReference type="NCBI Taxonomy" id="301880"/>
    <lineage>
        <taxon>Eukaryota</taxon>
        <taxon>Viridiplantae</taxon>
        <taxon>Streptophyta</taxon>
        <taxon>Embryophyta</taxon>
        <taxon>Tracheophyta</taxon>
        <taxon>Spermatophyta</taxon>
        <taxon>Magnoliopsida</taxon>
        <taxon>eudicotyledons</taxon>
        <taxon>Gunneridae</taxon>
        <taxon>Pentapetalae</taxon>
        <taxon>asterids</taxon>
        <taxon>campanulids</taxon>
        <taxon>Asterales</taxon>
        <taxon>Asteraceae</taxon>
        <taxon>Asteroideae</taxon>
        <taxon>Anthemideae</taxon>
        <taxon>Anthemidinae</taxon>
        <taxon>Tanacetum</taxon>
    </lineage>
</organism>
<keyword evidence="2" id="KW-1185">Reference proteome</keyword>
<dbReference type="EMBL" id="BQNB010014165">
    <property type="protein sequence ID" value="GJT24819.1"/>
    <property type="molecule type" value="Genomic_DNA"/>
</dbReference>
<protein>
    <recommendedName>
        <fullName evidence="3">Reverse transcriptase N-terminal domain-containing protein</fullName>
    </recommendedName>
</protein>
<proteinExistence type="predicted"/>
<evidence type="ECO:0000313" key="2">
    <source>
        <dbReference type="Proteomes" id="UP001151760"/>
    </source>
</evidence>
<evidence type="ECO:0008006" key="3">
    <source>
        <dbReference type="Google" id="ProtNLM"/>
    </source>
</evidence>
<reference evidence="1" key="2">
    <citation type="submission" date="2022-01" db="EMBL/GenBank/DDBJ databases">
        <authorList>
            <person name="Yamashiro T."/>
            <person name="Shiraishi A."/>
            <person name="Satake H."/>
            <person name="Nakayama K."/>
        </authorList>
    </citation>
    <scope>NUCLEOTIDE SEQUENCE</scope>
</reference>
<dbReference type="Proteomes" id="UP001151760">
    <property type="component" value="Unassembled WGS sequence"/>
</dbReference>
<sequence>MVATPANNSIRSVLNRVIVATTVYYLWQIRNKRVFTKKKRDEQIMTNTITDNIRMQLLSFKVKNSAQIKNVEESWNRALYLDLQNLSTSTFFLRVVDVCISHCSGKWSFTLFLDDALCGRQPQGKKM</sequence>
<accession>A0ABQ5CIY1</accession>
<evidence type="ECO:0000313" key="1">
    <source>
        <dbReference type="EMBL" id="GJT24819.1"/>
    </source>
</evidence>
<reference evidence="1" key="1">
    <citation type="journal article" date="2022" name="Int. J. Mol. Sci.">
        <title>Draft Genome of Tanacetum Coccineum: Genomic Comparison of Closely Related Tanacetum-Family Plants.</title>
        <authorList>
            <person name="Yamashiro T."/>
            <person name="Shiraishi A."/>
            <person name="Nakayama K."/>
            <person name="Satake H."/>
        </authorList>
    </citation>
    <scope>NUCLEOTIDE SEQUENCE</scope>
</reference>
<comment type="caution">
    <text evidence="1">The sequence shown here is derived from an EMBL/GenBank/DDBJ whole genome shotgun (WGS) entry which is preliminary data.</text>
</comment>
<gene>
    <name evidence="1" type="ORF">Tco_0894756</name>
</gene>
<name>A0ABQ5CIY1_9ASTR</name>